<gene>
    <name evidence="2" type="ORF">AWB68_02451</name>
</gene>
<dbReference type="AlphaFoldDB" id="A0A158HZ32"/>
<organism evidence="2 3">
    <name type="scientific">Caballeronia choica</name>
    <dbReference type="NCBI Taxonomy" id="326476"/>
    <lineage>
        <taxon>Bacteria</taxon>
        <taxon>Pseudomonadati</taxon>
        <taxon>Pseudomonadota</taxon>
        <taxon>Betaproteobacteria</taxon>
        <taxon>Burkholderiales</taxon>
        <taxon>Burkholderiaceae</taxon>
        <taxon>Caballeronia</taxon>
    </lineage>
</organism>
<dbReference type="Proteomes" id="UP000054770">
    <property type="component" value="Unassembled WGS sequence"/>
</dbReference>
<dbReference type="EMBL" id="FCON02000021">
    <property type="protein sequence ID" value="SAL49548.1"/>
    <property type="molecule type" value="Genomic_DNA"/>
</dbReference>
<accession>A0A158HZ32</accession>
<evidence type="ECO:0000256" key="1">
    <source>
        <dbReference type="SAM" id="MobiDB-lite"/>
    </source>
</evidence>
<protein>
    <submittedName>
        <fullName evidence="2">Uncharacterized protein</fullName>
    </submittedName>
</protein>
<feature type="compositionally biased region" description="Polar residues" evidence="1">
    <location>
        <begin position="109"/>
        <end position="118"/>
    </location>
</feature>
<reference evidence="2" key="1">
    <citation type="submission" date="2016-01" db="EMBL/GenBank/DDBJ databases">
        <authorList>
            <person name="Peeters C."/>
        </authorList>
    </citation>
    <scope>NUCLEOTIDE SEQUENCE [LARGE SCALE GENOMIC DNA]</scope>
    <source>
        <strain evidence="2">LMG 22940</strain>
    </source>
</reference>
<comment type="caution">
    <text evidence="2">The sequence shown here is derived from an EMBL/GenBank/DDBJ whole genome shotgun (WGS) entry which is preliminary data.</text>
</comment>
<feature type="region of interest" description="Disordered" evidence="1">
    <location>
        <begin position="83"/>
        <end position="118"/>
    </location>
</feature>
<evidence type="ECO:0000313" key="3">
    <source>
        <dbReference type="Proteomes" id="UP000054770"/>
    </source>
</evidence>
<proteinExistence type="predicted"/>
<evidence type="ECO:0000313" key="2">
    <source>
        <dbReference type="EMBL" id="SAL49548.1"/>
    </source>
</evidence>
<feature type="compositionally biased region" description="Basic and acidic residues" evidence="1">
    <location>
        <begin position="93"/>
        <end position="106"/>
    </location>
</feature>
<name>A0A158HZ32_9BURK</name>
<sequence>MEQSAFRLCVAPPQSFDGDAKLRMPWLLVSLVRHPVNTHLIIILHLGFANSRAGAVPLLPDSVREPSPACKIRAHAGNRRMVQNRTVSASGHTWKDMAPDSGHQDPDVSETTLLQRDQ</sequence>
<keyword evidence="3" id="KW-1185">Reference proteome</keyword>